<name>A0A4Y1WSR2_9BACT</name>
<gene>
    <name evidence="1" type="ORF">A5CBH24_04310</name>
</gene>
<evidence type="ECO:0000313" key="2">
    <source>
        <dbReference type="Proteomes" id="UP000318946"/>
    </source>
</evidence>
<sequence length="97" mass="10934">MFLRKAEPVEEFGLLGIGETFAVEVACDQSVDMSVLCVHLSYSRIGGPNPYLPDRKKIPIRPKREAAPAATPRRIGKTSLVWKVYGDVPILYFFRRP</sequence>
<evidence type="ECO:0000313" key="1">
    <source>
        <dbReference type="EMBL" id="BBL03118.1"/>
    </source>
</evidence>
<protein>
    <submittedName>
        <fullName evidence="1">Uncharacterized protein</fullName>
    </submittedName>
</protein>
<keyword evidence="2" id="KW-1185">Reference proteome</keyword>
<accession>A0A4Y1WSR2</accession>
<dbReference type="KEGG" id="acou:A5CBH24_04310"/>
<dbReference type="AlphaFoldDB" id="A0A4Y1WSR2"/>
<dbReference type="Proteomes" id="UP000318946">
    <property type="component" value="Chromosome"/>
</dbReference>
<proteinExistence type="predicted"/>
<organism evidence="1 2">
    <name type="scientific">Alistipes communis</name>
    <dbReference type="NCBI Taxonomy" id="2585118"/>
    <lineage>
        <taxon>Bacteria</taxon>
        <taxon>Pseudomonadati</taxon>
        <taxon>Bacteroidota</taxon>
        <taxon>Bacteroidia</taxon>
        <taxon>Bacteroidales</taxon>
        <taxon>Rikenellaceae</taxon>
        <taxon>Alistipes</taxon>
    </lineage>
</organism>
<reference evidence="2" key="1">
    <citation type="submission" date="2019-06" db="EMBL/GenBank/DDBJ databases">
        <title>Alistipes onderdonkii subsp. vulgaris subsp. nov., Alistipes dispar sp. nov. and Alistipes communis sp. nov., isolated from human faeces, and creation of Alistipes onderdonkii subsp. onderdonkii subsp. nov.</title>
        <authorList>
            <person name="Sakamoto M."/>
            <person name="Ikeyama N."/>
            <person name="Ogata Y."/>
            <person name="Suda W."/>
            <person name="Iino T."/>
            <person name="Hattori M."/>
            <person name="Ohkuma M."/>
        </authorList>
    </citation>
    <scope>NUCLEOTIDE SEQUENCE [LARGE SCALE GENOMIC DNA]</scope>
    <source>
        <strain evidence="2">5CBH24</strain>
    </source>
</reference>
<dbReference type="EMBL" id="AP019735">
    <property type="protein sequence ID" value="BBL03118.1"/>
    <property type="molecule type" value="Genomic_DNA"/>
</dbReference>